<evidence type="ECO:0000313" key="1">
    <source>
        <dbReference type="EMBL" id="KAA2216597.1"/>
    </source>
</evidence>
<dbReference type="Pfam" id="PF22668">
    <property type="entry name" value="DUF7009"/>
    <property type="match status" value="1"/>
</dbReference>
<organism evidence="1 2">
    <name type="scientific">Maribacter flavus</name>
    <dbReference type="NCBI Taxonomy" id="1658664"/>
    <lineage>
        <taxon>Bacteria</taxon>
        <taxon>Pseudomonadati</taxon>
        <taxon>Bacteroidota</taxon>
        <taxon>Flavobacteriia</taxon>
        <taxon>Flavobacteriales</taxon>
        <taxon>Flavobacteriaceae</taxon>
        <taxon>Maribacter</taxon>
    </lineage>
</organism>
<evidence type="ECO:0000313" key="2">
    <source>
        <dbReference type="Proteomes" id="UP000323188"/>
    </source>
</evidence>
<sequence length="122" mass="14016">MKIRIQGNTVRYRLTKSEVETLAQTGYYKEETLFGERTFVYAIKADQAIQELHADYVNDTITMYLNKDKSSAWPKNEIVGFSSEIKTSNGNTLSLLLEKDFVCMDNTDEDQSDNYPNPKLSK</sequence>
<dbReference type="EMBL" id="VUOE01000002">
    <property type="protein sequence ID" value="KAA2216597.1"/>
    <property type="molecule type" value="Genomic_DNA"/>
</dbReference>
<gene>
    <name evidence="1" type="ORF">F0361_11385</name>
</gene>
<dbReference type="Proteomes" id="UP000323188">
    <property type="component" value="Unassembled WGS sequence"/>
</dbReference>
<proteinExistence type="predicted"/>
<comment type="caution">
    <text evidence="1">The sequence shown here is derived from an EMBL/GenBank/DDBJ whole genome shotgun (WGS) entry which is preliminary data.</text>
</comment>
<protein>
    <submittedName>
        <fullName evidence="1">Uncharacterized protein</fullName>
    </submittedName>
</protein>
<accession>A0A5B2TPZ9</accession>
<dbReference type="AlphaFoldDB" id="A0A5B2TPZ9"/>
<reference evidence="1 2" key="1">
    <citation type="submission" date="2019-09" db="EMBL/GenBank/DDBJ databases">
        <authorList>
            <person name="Khan S.A."/>
            <person name="Jeon C.O."/>
            <person name="Chun B.H."/>
            <person name="Jeong S.E."/>
        </authorList>
    </citation>
    <scope>NUCLEOTIDE SEQUENCE [LARGE SCALE GENOMIC DNA]</scope>
    <source>
        <strain evidence="1 2">KCTC 42508</strain>
    </source>
</reference>
<dbReference type="InterPro" id="IPR053825">
    <property type="entry name" value="DUF7009"/>
</dbReference>
<dbReference type="RefSeq" id="WP_154918734.1">
    <property type="nucleotide sequence ID" value="NZ_VUOE01000002.1"/>
</dbReference>
<name>A0A5B2TPZ9_9FLAO</name>